<evidence type="ECO:0000256" key="6">
    <source>
        <dbReference type="SAM" id="Phobius"/>
    </source>
</evidence>
<proteinExistence type="predicted"/>
<keyword evidence="4 6" id="KW-1133">Transmembrane helix</keyword>
<dbReference type="GO" id="GO:0015171">
    <property type="term" value="F:amino acid transmembrane transporter activity"/>
    <property type="evidence" value="ECO:0007669"/>
    <property type="project" value="TreeGrafter"/>
</dbReference>
<organism evidence="7 8">
    <name type="scientific">Segniliparus rotundus (strain ATCC BAA-972 / CDC 1076 / CIP 108378 / DSM 44985 / JCM 13578)</name>
    <dbReference type="NCBI Taxonomy" id="640132"/>
    <lineage>
        <taxon>Bacteria</taxon>
        <taxon>Bacillati</taxon>
        <taxon>Actinomycetota</taxon>
        <taxon>Actinomycetes</taxon>
        <taxon>Mycobacteriales</taxon>
        <taxon>Segniliparaceae</taxon>
        <taxon>Segniliparus</taxon>
    </lineage>
</organism>
<dbReference type="Pfam" id="PF01810">
    <property type="entry name" value="LysE"/>
    <property type="match status" value="1"/>
</dbReference>
<dbReference type="Proteomes" id="UP000002247">
    <property type="component" value="Chromosome"/>
</dbReference>
<dbReference type="RefSeq" id="WP_013138584.1">
    <property type="nucleotide sequence ID" value="NC_014168.1"/>
</dbReference>
<feature type="transmembrane region" description="Helical" evidence="6">
    <location>
        <begin position="188"/>
        <end position="205"/>
    </location>
</feature>
<evidence type="ECO:0000256" key="1">
    <source>
        <dbReference type="ARBA" id="ARBA00004651"/>
    </source>
</evidence>
<feature type="transmembrane region" description="Helical" evidence="6">
    <location>
        <begin position="36"/>
        <end position="61"/>
    </location>
</feature>
<keyword evidence="3 6" id="KW-0812">Transmembrane</keyword>
<evidence type="ECO:0000256" key="2">
    <source>
        <dbReference type="ARBA" id="ARBA00022475"/>
    </source>
</evidence>
<dbReference type="HOGENOM" id="CLU_079569_0_1_11"/>
<protein>
    <submittedName>
        <fullName evidence="7">Lysine exporter protein (LYSE/YGGA)</fullName>
    </submittedName>
</protein>
<dbReference type="EMBL" id="CP001958">
    <property type="protein sequence ID" value="ADG98131.1"/>
    <property type="molecule type" value="Genomic_DNA"/>
</dbReference>
<feature type="transmembrane region" description="Helical" evidence="6">
    <location>
        <begin position="73"/>
        <end position="91"/>
    </location>
</feature>
<dbReference type="InterPro" id="IPR001123">
    <property type="entry name" value="LeuE-type"/>
</dbReference>
<sequence>MSQGGLLALAGVWAVGLLSPGPDVLLVANRGIAKGLSRALAAAAGVVAGIEVWILASLAGLDALLREFPHARAVLSALGGVCLMFLGWQSARSAKKPVPEEASVVEPEDSGWGADFLAGLMTNLGNPKALVFFGALLVRFVPKEGGLAGQFAVWAVMTAMACAWFSALAVLLSQRSLRTSLMARMRRVHFVTGVVFLCLGALMVGEACAGRA</sequence>
<dbReference type="AlphaFoldDB" id="D6Z851"/>
<dbReference type="STRING" id="640132.Srot_1670"/>
<gene>
    <name evidence="7" type="ordered locus">Srot_1670</name>
</gene>
<dbReference type="PANTHER" id="PTHR30086">
    <property type="entry name" value="ARGININE EXPORTER PROTEIN ARGO"/>
    <property type="match status" value="1"/>
</dbReference>
<dbReference type="GO" id="GO:0005886">
    <property type="term" value="C:plasma membrane"/>
    <property type="evidence" value="ECO:0007669"/>
    <property type="project" value="UniProtKB-SubCell"/>
</dbReference>
<feature type="transmembrane region" description="Helical" evidence="6">
    <location>
        <begin position="151"/>
        <end position="172"/>
    </location>
</feature>
<evidence type="ECO:0000256" key="3">
    <source>
        <dbReference type="ARBA" id="ARBA00022692"/>
    </source>
</evidence>
<keyword evidence="2" id="KW-1003">Cell membrane</keyword>
<dbReference type="OrthoDB" id="9784202at2"/>
<dbReference type="KEGG" id="srt:Srot_1670"/>
<evidence type="ECO:0000313" key="7">
    <source>
        <dbReference type="EMBL" id="ADG98131.1"/>
    </source>
</evidence>
<name>D6Z851_SEGRD</name>
<comment type="subcellular location">
    <subcellularLocation>
        <location evidence="1">Cell membrane</location>
        <topology evidence="1">Multi-pass membrane protein</topology>
    </subcellularLocation>
</comment>
<accession>D6Z851</accession>
<keyword evidence="5 6" id="KW-0472">Membrane</keyword>
<dbReference type="eggNOG" id="COG1280">
    <property type="taxonomic scope" value="Bacteria"/>
</dbReference>
<dbReference type="PANTHER" id="PTHR30086:SF17">
    <property type="entry name" value="LYSE FAMILY TRANSLOCATOR"/>
    <property type="match status" value="1"/>
</dbReference>
<keyword evidence="8" id="KW-1185">Reference proteome</keyword>
<evidence type="ECO:0000256" key="4">
    <source>
        <dbReference type="ARBA" id="ARBA00022989"/>
    </source>
</evidence>
<evidence type="ECO:0000256" key="5">
    <source>
        <dbReference type="ARBA" id="ARBA00023136"/>
    </source>
</evidence>
<reference evidence="7 8" key="1">
    <citation type="journal article" date="2010" name="Stand. Genomic Sci.">
        <title>Complete genome sequence of Segniliparus rotundus type strain (CDC 1076).</title>
        <authorList>
            <person name="Sikorski J."/>
            <person name="Lapidus A."/>
            <person name="Copeland A."/>
            <person name="Misra M."/>
            <person name="Glavina Del Rio T."/>
            <person name="Nolan M."/>
            <person name="Lucas S."/>
            <person name="Chen F."/>
            <person name="Tice H."/>
            <person name="Cheng J.F."/>
            <person name="Jando M."/>
            <person name="Schneider S."/>
            <person name="Bruce D."/>
            <person name="Goodwin L."/>
            <person name="Pitluck S."/>
            <person name="Liolios K."/>
            <person name="Mikhailova N."/>
            <person name="Pati A."/>
            <person name="Ivanova N."/>
            <person name="Mavromatis K."/>
            <person name="Chen A."/>
            <person name="Palaniappan K."/>
            <person name="Chertkov O."/>
            <person name="Land M."/>
            <person name="Hauser L."/>
            <person name="Chang Y.J."/>
            <person name="Jeffries C.D."/>
            <person name="Brettin T."/>
            <person name="Detter J.C."/>
            <person name="Han C."/>
            <person name="Rohde M."/>
            <person name="Goker M."/>
            <person name="Bristow J."/>
            <person name="Eisen J.A."/>
            <person name="Markowitz V."/>
            <person name="Hugenholtz P."/>
            <person name="Kyrpides N.C."/>
            <person name="Klenk H.P."/>
        </authorList>
    </citation>
    <scope>NUCLEOTIDE SEQUENCE [LARGE SCALE GENOMIC DNA]</scope>
    <source>
        <strain evidence="8">ATCC BAA-972 / CDC 1076 / CIP 108378 / DSM 44985 / JCM 13578</strain>
    </source>
</reference>
<evidence type="ECO:0000313" key="8">
    <source>
        <dbReference type="Proteomes" id="UP000002247"/>
    </source>
</evidence>